<dbReference type="Pfam" id="PF10327">
    <property type="entry name" value="7TM_GPCR_Sri"/>
    <property type="match status" value="1"/>
</dbReference>
<reference evidence="3" key="1">
    <citation type="submission" date="2016-11" db="UniProtKB">
        <authorList>
            <consortium name="WormBaseParasite"/>
        </authorList>
    </citation>
    <scope>IDENTIFICATION</scope>
</reference>
<dbReference type="InterPro" id="IPR019429">
    <property type="entry name" value="7TM_GPCR_serpentine_rcpt_Sri"/>
</dbReference>
<dbReference type="Gene3D" id="1.20.1070.10">
    <property type="entry name" value="Rhodopsin 7-helix transmembrane proteins"/>
    <property type="match status" value="1"/>
</dbReference>
<dbReference type="PANTHER" id="PTHR45830">
    <property type="entry name" value="SERPENTINE RECEPTOR, CLASS I"/>
    <property type="match status" value="1"/>
</dbReference>
<accession>A0A1I7UJM6</accession>
<evidence type="ECO:0000256" key="1">
    <source>
        <dbReference type="SAM" id="Phobius"/>
    </source>
</evidence>
<name>A0A1I7UJM6_9PELO</name>
<sequence>MLKMLKRLKSKVSGKSFHRYQMAVRSLLAQFSVSSLCLAPPFALMILAVGKFENGQILVQISFAISSLHSCVNAIVLVLTTISFRKYVLRKSFKTVRVQSTT</sequence>
<keyword evidence="1" id="KW-0472">Membrane</keyword>
<dbReference type="Proteomes" id="UP000095282">
    <property type="component" value="Unplaced"/>
</dbReference>
<keyword evidence="1" id="KW-1133">Transmembrane helix</keyword>
<evidence type="ECO:0000313" key="2">
    <source>
        <dbReference type="Proteomes" id="UP000095282"/>
    </source>
</evidence>
<proteinExistence type="predicted"/>
<keyword evidence="1" id="KW-0812">Transmembrane</keyword>
<organism evidence="2 3">
    <name type="scientific">Caenorhabditis tropicalis</name>
    <dbReference type="NCBI Taxonomy" id="1561998"/>
    <lineage>
        <taxon>Eukaryota</taxon>
        <taxon>Metazoa</taxon>
        <taxon>Ecdysozoa</taxon>
        <taxon>Nematoda</taxon>
        <taxon>Chromadorea</taxon>
        <taxon>Rhabditida</taxon>
        <taxon>Rhabditina</taxon>
        <taxon>Rhabditomorpha</taxon>
        <taxon>Rhabditoidea</taxon>
        <taxon>Rhabditidae</taxon>
        <taxon>Peloderinae</taxon>
        <taxon>Caenorhabditis</taxon>
    </lineage>
</organism>
<dbReference type="SUPFAM" id="SSF81321">
    <property type="entry name" value="Family A G protein-coupled receptor-like"/>
    <property type="match status" value="1"/>
</dbReference>
<feature type="transmembrane region" description="Helical" evidence="1">
    <location>
        <begin position="61"/>
        <end position="84"/>
    </location>
</feature>
<dbReference type="PANTHER" id="PTHR45830:SF19">
    <property type="entry name" value="SERPENTINE RECEPTOR, CLASS I"/>
    <property type="match status" value="1"/>
</dbReference>
<dbReference type="AlphaFoldDB" id="A0A1I7UJM6"/>
<dbReference type="WBParaSite" id="Csp11.Scaffold629.g9993.t1">
    <property type="protein sequence ID" value="Csp11.Scaffold629.g9993.t1"/>
    <property type="gene ID" value="Csp11.Scaffold629.g9993"/>
</dbReference>
<evidence type="ECO:0000313" key="3">
    <source>
        <dbReference type="WBParaSite" id="Csp11.Scaffold629.g9993.t1"/>
    </source>
</evidence>
<keyword evidence="2" id="KW-1185">Reference proteome</keyword>
<protein>
    <submittedName>
        <fullName evidence="3">G_PROTEIN_RECEP_F1_2 domain-containing protein</fullName>
    </submittedName>
</protein>